<evidence type="ECO:0000256" key="1">
    <source>
        <dbReference type="SAM" id="MobiDB-lite"/>
    </source>
</evidence>
<proteinExistence type="predicted"/>
<feature type="region of interest" description="Disordered" evidence="1">
    <location>
        <begin position="1"/>
        <end position="25"/>
    </location>
</feature>
<reference evidence="2" key="1">
    <citation type="submission" date="2021-01" db="EMBL/GenBank/DDBJ databases">
        <authorList>
            <person name="Corre E."/>
            <person name="Pelletier E."/>
            <person name="Niang G."/>
            <person name="Scheremetjew M."/>
            <person name="Finn R."/>
            <person name="Kale V."/>
            <person name="Holt S."/>
            <person name="Cochrane G."/>
            <person name="Meng A."/>
            <person name="Brown T."/>
            <person name="Cohen L."/>
        </authorList>
    </citation>
    <scope>NUCLEOTIDE SEQUENCE</scope>
    <source>
        <strain evidence="2">379</strain>
    </source>
</reference>
<dbReference type="EMBL" id="HBIR01054935">
    <property type="protein sequence ID" value="CAE0591699.1"/>
    <property type="molecule type" value="Transcribed_RNA"/>
</dbReference>
<feature type="compositionally biased region" description="Basic residues" evidence="1">
    <location>
        <begin position="7"/>
        <end position="25"/>
    </location>
</feature>
<gene>
    <name evidence="2" type="ORF">EHUX00137_LOCUS42795</name>
</gene>
<accession>A0A7S3X212</accession>
<sequence length="107" mass="11664">MGEPRHARARHRRARATRSTIARRRCSQQTSGEPLLLASSCCLPVCLPACLPADQLLSRRHLLARPAALLAPLQGPGRAADVSHLLEVGQKPDGCQIHSSHLPYHLI</sequence>
<evidence type="ECO:0000313" key="2">
    <source>
        <dbReference type="EMBL" id="CAE0591699.1"/>
    </source>
</evidence>
<protein>
    <submittedName>
        <fullName evidence="2">Uncharacterized protein</fullName>
    </submittedName>
</protein>
<organism evidence="2">
    <name type="scientific">Emiliania huxleyi</name>
    <name type="common">Coccolithophore</name>
    <name type="synonym">Pontosphaera huxleyi</name>
    <dbReference type="NCBI Taxonomy" id="2903"/>
    <lineage>
        <taxon>Eukaryota</taxon>
        <taxon>Haptista</taxon>
        <taxon>Haptophyta</taxon>
        <taxon>Prymnesiophyceae</taxon>
        <taxon>Isochrysidales</taxon>
        <taxon>Noelaerhabdaceae</taxon>
        <taxon>Emiliania</taxon>
    </lineage>
</organism>
<dbReference type="AlphaFoldDB" id="A0A7S3X212"/>
<name>A0A7S3X212_EMIHU</name>